<evidence type="ECO:0000313" key="1">
    <source>
        <dbReference type="EMBL" id="ELU35484.1"/>
    </source>
</evidence>
<accession>L8WGF8</accession>
<name>L8WGF8_THACA</name>
<dbReference type="AlphaFoldDB" id="L8WGF8"/>
<protein>
    <submittedName>
        <fullName evidence="1">Uncharacterized protein</fullName>
    </submittedName>
</protein>
<keyword evidence="2" id="KW-1185">Reference proteome</keyword>
<organism evidence="1 2">
    <name type="scientific">Thanatephorus cucumeris (strain AG1-IA)</name>
    <name type="common">Rice sheath blight fungus</name>
    <name type="synonym">Rhizoctonia solani</name>
    <dbReference type="NCBI Taxonomy" id="983506"/>
    <lineage>
        <taxon>Eukaryota</taxon>
        <taxon>Fungi</taxon>
        <taxon>Dikarya</taxon>
        <taxon>Basidiomycota</taxon>
        <taxon>Agaricomycotina</taxon>
        <taxon>Agaricomycetes</taxon>
        <taxon>Cantharellales</taxon>
        <taxon>Ceratobasidiaceae</taxon>
        <taxon>Rhizoctonia</taxon>
        <taxon>Rhizoctonia solani AG-1</taxon>
    </lineage>
</organism>
<evidence type="ECO:0000313" key="2">
    <source>
        <dbReference type="Proteomes" id="UP000011668"/>
    </source>
</evidence>
<gene>
    <name evidence="1" type="ORF">AG1IA_10486</name>
</gene>
<dbReference type="EMBL" id="AFRT01006444">
    <property type="protein sequence ID" value="ELU35484.1"/>
    <property type="molecule type" value="Genomic_DNA"/>
</dbReference>
<reference evidence="1 2" key="1">
    <citation type="journal article" date="2013" name="Nat. Commun.">
        <title>The evolution and pathogenic mechanisms of the rice sheath blight pathogen.</title>
        <authorList>
            <person name="Zheng A."/>
            <person name="Lin R."/>
            <person name="Xu L."/>
            <person name="Qin P."/>
            <person name="Tang C."/>
            <person name="Ai P."/>
            <person name="Zhang D."/>
            <person name="Liu Y."/>
            <person name="Sun Z."/>
            <person name="Feng H."/>
            <person name="Wang Y."/>
            <person name="Chen Y."/>
            <person name="Liang X."/>
            <person name="Fu R."/>
            <person name="Li Q."/>
            <person name="Zhang J."/>
            <person name="Yu X."/>
            <person name="Xie Z."/>
            <person name="Ding L."/>
            <person name="Guan P."/>
            <person name="Tang J."/>
            <person name="Liang Y."/>
            <person name="Wang S."/>
            <person name="Deng Q."/>
            <person name="Li S."/>
            <person name="Zhu J."/>
            <person name="Wang L."/>
            <person name="Liu H."/>
            <person name="Li P."/>
        </authorList>
    </citation>
    <scope>NUCLEOTIDE SEQUENCE [LARGE SCALE GENOMIC DNA]</scope>
    <source>
        <strain evidence="2">AG-1 IA</strain>
    </source>
</reference>
<dbReference type="HOGENOM" id="CLU_3108065_0_0_1"/>
<dbReference type="Proteomes" id="UP000011668">
    <property type="component" value="Unassembled WGS sequence"/>
</dbReference>
<comment type="caution">
    <text evidence="1">The sequence shown here is derived from an EMBL/GenBank/DDBJ whole genome shotgun (WGS) entry which is preliminary data.</text>
</comment>
<sequence>MKMNHILNHPKCMNDPRITRRQLSRIFSNKCGRGCGHQICVMVTHLKNKRG</sequence>
<proteinExistence type="predicted"/>